<dbReference type="InterPro" id="IPR014710">
    <property type="entry name" value="RmlC-like_jellyroll"/>
</dbReference>
<dbReference type="SUPFAM" id="SSF51182">
    <property type="entry name" value="RmlC-like cupins"/>
    <property type="match status" value="1"/>
</dbReference>
<dbReference type="Proteomes" id="UP000269289">
    <property type="component" value="Unassembled WGS sequence"/>
</dbReference>
<dbReference type="Gene3D" id="2.60.120.10">
    <property type="entry name" value="Jelly Rolls"/>
    <property type="match status" value="1"/>
</dbReference>
<dbReference type="OrthoDB" id="5190473at2"/>
<evidence type="ECO:0000313" key="2">
    <source>
        <dbReference type="Proteomes" id="UP000269289"/>
    </source>
</evidence>
<evidence type="ECO:0000313" key="1">
    <source>
        <dbReference type="EMBL" id="RMI13795.1"/>
    </source>
</evidence>
<dbReference type="EMBL" id="RFFI01000009">
    <property type="protein sequence ID" value="RMI13795.1"/>
    <property type="molecule type" value="Genomic_DNA"/>
</dbReference>
<organism evidence="1 2">
    <name type="scientific">Cellulomonas triticagri</name>
    <dbReference type="NCBI Taxonomy" id="2483352"/>
    <lineage>
        <taxon>Bacteria</taxon>
        <taxon>Bacillati</taxon>
        <taxon>Actinomycetota</taxon>
        <taxon>Actinomycetes</taxon>
        <taxon>Micrococcales</taxon>
        <taxon>Cellulomonadaceae</taxon>
        <taxon>Cellulomonas</taxon>
    </lineage>
</organism>
<gene>
    <name evidence="1" type="ORF">EBM89_02865</name>
</gene>
<name>A0A3M2JSS8_9CELL</name>
<reference evidence="1 2" key="1">
    <citation type="submission" date="2018-10" db="EMBL/GenBank/DDBJ databases">
        <title>Isolation, diversity and antifungal activity of actinobacteria from wheat.</title>
        <authorList>
            <person name="Han C."/>
        </authorList>
    </citation>
    <scope>NUCLEOTIDE SEQUENCE [LARGE SCALE GENOMIC DNA]</scope>
    <source>
        <strain evidence="1 2">NEAU-YY56</strain>
    </source>
</reference>
<keyword evidence="2" id="KW-1185">Reference proteome</keyword>
<protein>
    <submittedName>
        <fullName evidence="1">Cupin</fullName>
    </submittedName>
</protein>
<proteinExistence type="predicted"/>
<dbReference type="InterPro" id="IPR011051">
    <property type="entry name" value="RmlC_Cupin_sf"/>
</dbReference>
<comment type="caution">
    <text evidence="1">The sequence shown here is derived from an EMBL/GenBank/DDBJ whole genome shotgun (WGS) entry which is preliminary data.</text>
</comment>
<accession>A0A3M2JSS8</accession>
<dbReference type="RefSeq" id="WP_122147953.1">
    <property type="nucleotide sequence ID" value="NZ_RFFI01000009.1"/>
</dbReference>
<dbReference type="AlphaFoldDB" id="A0A3M2JSS8"/>
<sequence>MDTHQLAQDRIDLAHADPHGRSAHLVVHDGPLRQTVIALTKGTRLAEHSSPPAGSILVLRGTVAVTTADDVETLPAGFLTTLTHDRHGVEALSDAAILLTTVTGTEPAPPA</sequence>